<evidence type="ECO:0000256" key="4">
    <source>
        <dbReference type="ARBA" id="ARBA00022729"/>
    </source>
</evidence>
<evidence type="ECO:0000256" key="3">
    <source>
        <dbReference type="ARBA" id="ARBA00022525"/>
    </source>
</evidence>
<name>A0AAN8EPK1_9EURO</name>
<keyword evidence="6" id="KW-0812">Transmembrane</keyword>
<gene>
    <name evidence="7" type="ORF">OHC33_007659</name>
</gene>
<reference evidence="7 8" key="1">
    <citation type="submission" date="2022-12" db="EMBL/GenBank/DDBJ databases">
        <title>Genomic features and morphological characterization of a novel Knufia sp. strain isolated from spacecraft assembly facility.</title>
        <authorList>
            <person name="Teixeira M."/>
            <person name="Chander A.M."/>
            <person name="Stajich J.E."/>
            <person name="Venkateswaran K."/>
        </authorList>
    </citation>
    <scope>NUCLEOTIDE SEQUENCE [LARGE SCALE GENOMIC DNA]</scope>
    <source>
        <strain evidence="7 8">FJI-L2-BK-P2</strain>
    </source>
</reference>
<dbReference type="Pfam" id="PF03227">
    <property type="entry name" value="GILT"/>
    <property type="match status" value="1"/>
</dbReference>
<comment type="caution">
    <text evidence="7">The sequence shown here is derived from an EMBL/GenBank/DDBJ whole genome shotgun (WGS) entry which is preliminary data.</text>
</comment>
<evidence type="ECO:0000256" key="2">
    <source>
        <dbReference type="ARBA" id="ARBA00005679"/>
    </source>
</evidence>
<feature type="transmembrane region" description="Helical" evidence="6">
    <location>
        <begin position="36"/>
        <end position="58"/>
    </location>
</feature>
<keyword evidence="4" id="KW-0732">Signal</keyword>
<keyword evidence="6" id="KW-0472">Membrane</keyword>
<keyword evidence="3" id="KW-0964">Secreted</keyword>
<dbReference type="AlphaFoldDB" id="A0AAN8EPK1"/>
<dbReference type="EMBL" id="JAKLMC020000021">
    <property type="protein sequence ID" value="KAK5951241.1"/>
    <property type="molecule type" value="Genomic_DNA"/>
</dbReference>
<keyword evidence="5" id="KW-0325">Glycoprotein</keyword>
<dbReference type="Proteomes" id="UP001316803">
    <property type="component" value="Unassembled WGS sequence"/>
</dbReference>
<evidence type="ECO:0000313" key="7">
    <source>
        <dbReference type="EMBL" id="KAK5951241.1"/>
    </source>
</evidence>
<proteinExistence type="inferred from homology"/>
<sequence length="271" mass="30253">MAPYTYSPIANEKHPIDVAAAESQVRRSKPSLKHRAIGHFVPAVLLTSALLLLFRSAFVCHGRYDPSKELGRPSEYMQDVTDTKKVALEAHIMSKCPDARDCLQQLVVPAMEQVSDKVDFRMSYIGRVDDKSDAVACMHGPSECLGDMIELCAARIYPDPKLYLGFANCMTSNYSQIPDREFVQSCALEHGVDFERVNKCISEEGHGSELLRNSVLRSQDNNVTKSCTVRLAGDVRCIRDGGKWYDCPRGSDVADLVRDIEKLYEGDSEQI</sequence>
<dbReference type="PANTHER" id="PTHR13234:SF8">
    <property type="entry name" value="GAMMA-INTERFERON-INDUCIBLE LYSOSOMAL THIOL REDUCTASE"/>
    <property type="match status" value="1"/>
</dbReference>
<evidence type="ECO:0000256" key="5">
    <source>
        <dbReference type="ARBA" id="ARBA00023180"/>
    </source>
</evidence>
<dbReference type="PANTHER" id="PTHR13234">
    <property type="entry name" value="GAMMA-INTERFERON INDUCIBLE LYSOSOMAL THIOL REDUCTASE GILT"/>
    <property type="match status" value="1"/>
</dbReference>
<evidence type="ECO:0000313" key="8">
    <source>
        <dbReference type="Proteomes" id="UP001316803"/>
    </source>
</evidence>
<keyword evidence="8" id="KW-1185">Reference proteome</keyword>
<organism evidence="7 8">
    <name type="scientific">Knufia fluminis</name>
    <dbReference type="NCBI Taxonomy" id="191047"/>
    <lineage>
        <taxon>Eukaryota</taxon>
        <taxon>Fungi</taxon>
        <taxon>Dikarya</taxon>
        <taxon>Ascomycota</taxon>
        <taxon>Pezizomycotina</taxon>
        <taxon>Eurotiomycetes</taxon>
        <taxon>Chaetothyriomycetidae</taxon>
        <taxon>Chaetothyriales</taxon>
        <taxon>Trichomeriaceae</taxon>
        <taxon>Knufia</taxon>
    </lineage>
</organism>
<evidence type="ECO:0000256" key="6">
    <source>
        <dbReference type="SAM" id="Phobius"/>
    </source>
</evidence>
<keyword evidence="6" id="KW-1133">Transmembrane helix</keyword>
<dbReference type="GO" id="GO:0005576">
    <property type="term" value="C:extracellular region"/>
    <property type="evidence" value="ECO:0007669"/>
    <property type="project" value="UniProtKB-SubCell"/>
</dbReference>
<dbReference type="InterPro" id="IPR004911">
    <property type="entry name" value="Interferon-induced_GILT"/>
</dbReference>
<dbReference type="GO" id="GO:0016671">
    <property type="term" value="F:oxidoreductase activity, acting on a sulfur group of donors, disulfide as acceptor"/>
    <property type="evidence" value="ECO:0007669"/>
    <property type="project" value="InterPro"/>
</dbReference>
<comment type="subcellular location">
    <subcellularLocation>
        <location evidence="1">Secreted</location>
    </subcellularLocation>
</comment>
<comment type="similarity">
    <text evidence="2">Belongs to the GILT family.</text>
</comment>
<evidence type="ECO:0000256" key="1">
    <source>
        <dbReference type="ARBA" id="ARBA00004613"/>
    </source>
</evidence>
<protein>
    <submittedName>
        <fullName evidence="7">Uncharacterized protein</fullName>
    </submittedName>
</protein>
<accession>A0AAN8EPK1</accession>